<comment type="caution">
    <text evidence="2">The sequence shown here is derived from an EMBL/GenBank/DDBJ whole genome shotgun (WGS) entry which is preliminary data.</text>
</comment>
<evidence type="ECO:0000313" key="2">
    <source>
        <dbReference type="EMBL" id="MPC08424.1"/>
    </source>
</evidence>
<evidence type="ECO:0000313" key="3">
    <source>
        <dbReference type="Proteomes" id="UP000324222"/>
    </source>
</evidence>
<accession>A0A5B7CI99</accession>
<dbReference type="AlphaFoldDB" id="A0A5B7CI99"/>
<keyword evidence="3" id="KW-1185">Reference proteome</keyword>
<dbReference type="EMBL" id="VSRR010000029">
    <property type="protein sequence ID" value="MPC08424.1"/>
    <property type="molecule type" value="Genomic_DNA"/>
</dbReference>
<sequence length="102" mass="11047">MENIRLCKLREPLLLIEVSAAVGCLLFMDSILPSTVAFDNTDNDENQEKEGNGQHHANKPATVSERDNGGSGEGEARALFTAMCAAVRLPDIFTTSKPLVLM</sequence>
<dbReference type="Proteomes" id="UP000324222">
    <property type="component" value="Unassembled WGS sequence"/>
</dbReference>
<protein>
    <submittedName>
        <fullName evidence="2">Uncharacterized protein</fullName>
    </submittedName>
</protein>
<evidence type="ECO:0000256" key="1">
    <source>
        <dbReference type="SAM" id="MobiDB-lite"/>
    </source>
</evidence>
<proteinExistence type="predicted"/>
<name>A0A5B7CI99_PORTR</name>
<reference evidence="2 3" key="1">
    <citation type="submission" date="2019-05" db="EMBL/GenBank/DDBJ databases">
        <title>Another draft genome of Portunus trituberculatus and its Hox gene families provides insights of decapod evolution.</title>
        <authorList>
            <person name="Jeong J.-H."/>
            <person name="Song I."/>
            <person name="Kim S."/>
            <person name="Choi T."/>
            <person name="Kim D."/>
            <person name="Ryu S."/>
            <person name="Kim W."/>
        </authorList>
    </citation>
    <scope>NUCLEOTIDE SEQUENCE [LARGE SCALE GENOMIC DNA]</scope>
    <source>
        <tissue evidence="2">Muscle</tissue>
    </source>
</reference>
<feature type="region of interest" description="Disordered" evidence="1">
    <location>
        <begin position="37"/>
        <end position="74"/>
    </location>
</feature>
<gene>
    <name evidence="2" type="ORF">E2C01_001010</name>
</gene>
<organism evidence="2 3">
    <name type="scientific">Portunus trituberculatus</name>
    <name type="common">Swimming crab</name>
    <name type="synonym">Neptunus trituberculatus</name>
    <dbReference type="NCBI Taxonomy" id="210409"/>
    <lineage>
        <taxon>Eukaryota</taxon>
        <taxon>Metazoa</taxon>
        <taxon>Ecdysozoa</taxon>
        <taxon>Arthropoda</taxon>
        <taxon>Crustacea</taxon>
        <taxon>Multicrustacea</taxon>
        <taxon>Malacostraca</taxon>
        <taxon>Eumalacostraca</taxon>
        <taxon>Eucarida</taxon>
        <taxon>Decapoda</taxon>
        <taxon>Pleocyemata</taxon>
        <taxon>Brachyura</taxon>
        <taxon>Eubrachyura</taxon>
        <taxon>Portunoidea</taxon>
        <taxon>Portunidae</taxon>
        <taxon>Portuninae</taxon>
        <taxon>Portunus</taxon>
    </lineage>
</organism>